<evidence type="ECO:0000259" key="7">
    <source>
        <dbReference type="PROSITE" id="PS50021"/>
    </source>
</evidence>
<feature type="coiled-coil region" evidence="5">
    <location>
        <begin position="1225"/>
        <end position="1252"/>
    </location>
</feature>
<dbReference type="PROSITE" id="PS51840">
    <property type="entry name" value="C2_NT"/>
    <property type="match status" value="1"/>
</dbReference>
<feature type="domain" description="Calponin-homology (CH)" evidence="7">
    <location>
        <begin position="883"/>
        <end position="988"/>
    </location>
</feature>
<dbReference type="Proteomes" id="UP000221080">
    <property type="component" value="Chromosome 7"/>
</dbReference>
<keyword evidence="2" id="KW-0597">Phosphoprotein</keyword>
<evidence type="ECO:0000259" key="9">
    <source>
        <dbReference type="PROSITE" id="PS51848"/>
    </source>
</evidence>
<dbReference type="GO" id="GO:0005768">
    <property type="term" value="C:endosome"/>
    <property type="evidence" value="ECO:0007669"/>
    <property type="project" value="UniProtKB-SubCell"/>
</dbReference>
<evidence type="ECO:0000256" key="3">
    <source>
        <dbReference type="ARBA" id="ARBA00022753"/>
    </source>
</evidence>
<dbReference type="RefSeq" id="XP_017327769.1">
    <property type="nucleotide sequence ID" value="XM_017472280.3"/>
</dbReference>
<dbReference type="PROSITE" id="PS51848">
    <property type="entry name" value="BMERB"/>
    <property type="match status" value="1"/>
</dbReference>
<evidence type="ECO:0000259" key="8">
    <source>
        <dbReference type="PROSITE" id="PS51840"/>
    </source>
</evidence>
<gene>
    <name evidence="11" type="primary">ehbp1l1a</name>
</gene>
<dbReference type="GeneID" id="108267830"/>
<dbReference type="PANTHER" id="PTHR23167:SF91">
    <property type="entry name" value="EH DOMAIN-BINDING PROTEIN 1-LIKE PROTEIN 1"/>
    <property type="match status" value="1"/>
</dbReference>
<keyword evidence="10" id="KW-1185">Reference proteome</keyword>
<sequence>MTSVWKRLQRVGKRASKFQFVASYHELTVEGTNKWQPDKLRVVWTRRNRRICTKLHGWQPGIKNPYRGTVLWQVPENVDITVTLFKDPNADEFEDKDWTFIIENETKGHRKVLASVDVNMKKYANVTSATFDLTLNLKPLSVKVVDATLKLSLTCIFLKEGKATDEDMQSLASLMSLKHSDIGNLEDFNDSDEEDKRTITGTGRSMAVTAPLPPVTKVHDEAWRPAVDTNPFVTVHSEMDSRSSSSSSSSVPNLPHQACHLFQTSVKPSLSSLCTAPTHLPDLSGSSQASHASCFAFTVPAFIRAHPPALPKIFQPTAGSVPVSVSRKPSVGQADARMTEVSGSVASHPRPLSSTFPGPSTPPFSLFSTFSSSYSSSQLTAPPAISQTATSAAPGAWTPQSFPSFSPPVSVSSPDTSLLGHVSPGSVPLPAPCPLKPYRASLSELGSTLTRPTSMPTAAETATWQREWRSPEVKPSLCPTPITLEEPVLQQAVQSSDRLRRPASVSSPLSALGPPLKKASPFTSPINTPRPPLPLPEIVTSPTPNVPPTVGTAPYLSRTSCTVPSPLPRSLVPLEPLSPAHSIHVAVPPPVSLNPIPDSSHHPDTSLVRLSNSALTPHPSISTQLSSVHFAAPFSTAAVDAEVNPSDVAQPDPCHRVQTLEWRHQVVPTVFRPNVRRPTGPLIVNTPTYSFPPSPSPPPVVPGSQFQSQTAIAQPLIGHIPVPPTDTSKESHRQLGILREEEYPTAICPGEENTDTKTSNAHQAKDLRSSHCKAGHITIANHKPDRESLFELQIVKPAPRQATEDSSNLPVPRPRVKKRLSASFPDDTSVPADEITHPAEGSNKNINEPVLTRGNTKTEAMVHHGGSPGNAAASTEAETTCLVDSSQSLLEWCQEVTQGHKGVKITNFSTSWRNGLAFCAILHNFHPDKVNFEMLDPYDIKRNNKKAFDGFAELGISRLIEPSDMVLLPVPDRLIVMTYLSQIRTHFTGQELSVVQIEQNSNESSYAVGDKIQNTDPDAAARYYAERFQTSHLAQETAGNVIDKGTKENPNTNGSLVPPPRTKRTQGMSQVGGSGGAQAPVVPPRTHTSSTKGFSHVRDADLVKKRRSQLRGESFEETEMSEKLTAAETGPSHAESGAAKAPSGALEYGEQGKAGDGQDVSQYVLSEMQALEAEQRQIDHRADIVERKLRRLMESGSDRAEEEKLIQEWFTLVNKKNALIRRQDHLQLLLEENDLERRLELLKVELRDLMAVEEWQKTQAHKTREHLLLQELVSLVNQRDELVHDMDAKERGALEEDERLGRVLEQRQRKYGSQKEKCVLQ</sequence>
<feature type="region of interest" description="Disordered" evidence="6">
    <location>
        <begin position="495"/>
        <end position="529"/>
    </location>
</feature>
<feature type="domain" description="C2 NT-type" evidence="8">
    <location>
        <begin position="8"/>
        <end position="157"/>
    </location>
</feature>
<dbReference type="SUPFAM" id="SSF47576">
    <property type="entry name" value="Calponin-homology domain, CH-domain"/>
    <property type="match status" value="1"/>
</dbReference>
<evidence type="ECO:0000256" key="4">
    <source>
        <dbReference type="ARBA" id="ARBA00023054"/>
    </source>
</evidence>
<organism evidence="10 11">
    <name type="scientific">Ictalurus punctatus</name>
    <name type="common">Channel catfish</name>
    <name type="synonym">Silurus punctatus</name>
    <dbReference type="NCBI Taxonomy" id="7998"/>
    <lineage>
        <taxon>Eukaryota</taxon>
        <taxon>Metazoa</taxon>
        <taxon>Chordata</taxon>
        <taxon>Craniata</taxon>
        <taxon>Vertebrata</taxon>
        <taxon>Euteleostomi</taxon>
        <taxon>Actinopterygii</taxon>
        <taxon>Neopterygii</taxon>
        <taxon>Teleostei</taxon>
        <taxon>Ostariophysi</taxon>
        <taxon>Siluriformes</taxon>
        <taxon>Ictaluridae</taxon>
        <taxon>Ictalurus</taxon>
    </lineage>
</organism>
<evidence type="ECO:0000313" key="11">
    <source>
        <dbReference type="RefSeq" id="XP_017327769.1"/>
    </source>
</evidence>
<keyword evidence="3" id="KW-0967">Endosome</keyword>
<dbReference type="SMART" id="SM01203">
    <property type="entry name" value="DUF3585"/>
    <property type="match status" value="1"/>
</dbReference>
<reference evidence="11" key="2">
    <citation type="submission" date="2025-08" db="UniProtKB">
        <authorList>
            <consortium name="RefSeq"/>
        </authorList>
    </citation>
    <scope>IDENTIFICATION</scope>
    <source>
        <tissue evidence="11">Blood</tissue>
    </source>
</reference>
<evidence type="ECO:0000256" key="6">
    <source>
        <dbReference type="SAM" id="MobiDB-lite"/>
    </source>
</evidence>
<evidence type="ECO:0000256" key="5">
    <source>
        <dbReference type="SAM" id="Coils"/>
    </source>
</evidence>
<dbReference type="PROSITE" id="PS50021">
    <property type="entry name" value="CH"/>
    <property type="match status" value="1"/>
</dbReference>
<evidence type="ECO:0000256" key="2">
    <source>
        <dbReference type="ARBA" id="ARBA00022553"/>
    </source>
</evidence>
<proteinExistence type="predicted"/>
<dbReference type="PANTHER" id="PTHR23167">
    <property type="entry name" value="CALPONIN HOMOLOGY DOMAIN-CONTAINING PROTEIN DDB_G0272472-RELATED"/>
    <property type="match status" value="1"/>
</dbReference>
<dbReference type="Gene3D" id="1.10.418.10">
    <property type="entry name" value="Calponin-like domain"/>
    <property type="match status" value="1"/>
</dbReference>
<evidence type="ECO:0000313" key="10">
    <source>
        <dbReference type="Proteomes" id="UP000221080"/>
    </source>
</evidence>
<feature type="region of interest" description="Disordered" evidence="6">
    <location>
        <begin position="820"/>
        <end position="849"/>
    </location>
</feature>
<dbReference type="FunFam" id="1.10.418.10:FF:000023">
    <property type="entry name" value="EH domain-binding protein 1 isoform X1"/>
    <property type="match status" value="1"/>
</dbReference>
<dbReference type="InterPro" id="IPR036872">
    <property type="entry name" value="CH_dom_sf"/>
</dbReference>
<dbReference type="Pfam" id="PF12130">
    <property type="entry name" value="bMERB_dom"/>
    <property type="match status" value="1"/>
</dbReference>
<dbReference type="SMART" id="SM00033">
    <property type="entry name" value="CH"/>
    <property type="match status" value="1"/>
</dbReference>
<dbReference type="Pfam" id="PF10358">
    <property type="entry name" value="NT-C2"/>
    <property type="match status" value="1"/>
</dbReference>
<dbReference type="CTD" id="557083"/>
<name>A0A2D0RB35_ICTPU</name>
<reference evidence="10" key="1">
    <citation type="journal article" date="2016" name="Nat. Commun.">
        <title>The channel catfish genome sequence provides insights into the evolution of scale formation in teleosts.</title>
        <authorList>
            <person name="Liu Z."/>
            <person name="Liu S."/>
            <person name="Yao J."/>
            <person name="Bao L."/>
            <person name="Zhang J."/>
            <person name="Li Y."/>
            <person name="Jiang C."/>
            <person name="Sun L."/>
            <person name="Wang R."/>
            <person name="Zhang Y."/>
            <person name="Zhou T."/>
            <person name="Zeng Q."/>
            <person name="Fu Q."/>
            <person name="Gao S."/>
            <person name="Li N."/>
            <person name="Koren S."/>
            <person name="Jiang Y."/>
            <person name="Zimin A."/>
            <person name="Xu P."/>
            <person name="Phillippy A.M."/>
            <person name="Geng X."/>
            <person name="Song L."/>
            <person name="Sun F."/>
            <person name="Li C."/>
            <person name="Wang X."/>
            <person name="Chen A."/>
            <person name="Jin Y."/>
            <person name="Yuan Z."/>
            <person name="Yang Y."/>
            <person name="Tan S."/>
            <person name="Peatman E."/>
            <person name="Lu J."/>
            <person name="Qin Z."/>
            <person name="Dunham R."/>
            <person name="Li Z."/>
            <person name="Sonstegard T."/>
            <person name="Feng J."/>
            <person name="Danzmann R.G."/>
            <person name="Schroeder S."/>
            <person name="Scheffler B."/>
            <person name="Duke M.V."/>
            <person name="Ballard L."/>
            <person name="Kucuktas H."/>
            <person name="Kaltenboeck L."/>
            <person name="Liu H."/>
            <person name="Armbruster J."/>
            <person name="Xie Y."/>
            <person name="Kirby M.L."/>
            <person name="Tian Y."/>
            <person name="Flanagan M.E."/>
            <person name="Mu W."/>
            <person name="Waldbieser G.C."/>
        </authorList>
    </citation>
    <scope>NUCLEOTIDE SEQUENCE [LARGE SCALE GENOMIC DNA]</scope>
    <source>
        <strain evidence="10">SDA103</strain>
    </source>
</reference>
<dbReference type="InterPro" id="IPR050540">
    <property type="entry name" value="F-actin_Monoox_Mical"/>
</dbReference>
<protein>
    <submittedName>
        <fullName evidence="11">EH domain-binding protein 1-like protein 1 isoform X10</fullName>
    </submittedName>
</protein>
<keyword evidence="4 5" id="KW-0175">Coiled coil</keyword>
<comment type="subcellular location">
    <subcellularLocation>
        <location evidence="1">Endosome</location>
    </subcellularLocation>
</comment>
<dbReference type="InterPro" id="IPR022735">
    <property type="entry name" value="bMERB_dom"/>
</dbReference>
<dbReference type="Pfam" id="PF00307">
    <property type="entry name" value="CH"/>
    <property type="match status" value="1"/>
</dbReference>
<dbReference type="OrthoDB" id="8851913at2759"/>
<dbReference type="InterPro" id="IPR001715">
    <property type="entry name" value="CH_dom"/>
</dbReference>
<feature type="domain" description="BMERB" evidence="9">
    <location>
        <begin position="1149"/>
        <end position="1302"/>
    </location>
</feature>
<dbReference type="InterPro" id="IPR019448">
    <property type="entry name" value="NT-C2"/>
</dbReference>
<accession>A0A2D0RB35</accession>
<evidence type="ECO:0000256" key="1">
    <source>
        <dbReference type="ARBA" id="ARBA00004177"/>
    </source>
</evidence>
<feature type="region of interest" description="Disordered" evidence="6">
    <location>
        <begin position="1041"/>
        <end position="1157"/>
    </location>
</feature>